<gene>
    <name evidence="2" type="ORF">OXX778_LOCUS13935</name>
</gene>
<evidence type="ECO:0008006" key="4">
    <source>
        <dbReference type="Google" id="ProtNLM"/>
    </source>
</evidence>
<proteinExistence type="predicted"/>
<dbReference type="AlphaFoldDB" id="A0A814D8H2"/>
<evidence type="ECO:0000313" key="3">
    <source>
        <dbReference type="Proteomes" id="UP000663879"/>
    </source>
</evidence>
<keyword evidence="3" id="KW-1185">Reference proteome</keyword>
<protein>
    <recommendedName>
        <fullName evidence="4">Lipoprotein</fullName>
    </recommendedName>
</protein>
<dbReference type="Proteomes" id="UP000663879">
    <property type="component" value="Unassembled WGS sequence"/>
</dbReference>
<comment type="caution">
    <text evidence="2">The sequence shown here is derived from an EMBL/GenBank/DDBJ whole genome shotgun (WGS) entry which is preliminary data.</text>
</comment>
<dbReference type="EMBL" id="CAJNOC010002777">
    <property type="protein sequence ID" value="CAF0950875.1"/>
    <property type="molecule type" value="Genomic_DNA"/>
</dbReference>
<name>A0A814D8H2_9BILA</name>
<evidence type="ECO:0000256" key="1">
    <source>
        <dbReference type="SAM" id="SignalP"/>
    </source>
</evidence>
<dbReference type="OrthoDB" id="10373026at2759"/>
<feature type="chain" id="PRO_5032281401" description="Lipoprotein" evidence="1">
    <location>
        <begin position="24"/>
        <end position="182"/>
    </location>
</feature>
<evidence type="ECO:0000313" key="2">
    <source>
        <dbReference type="EMBL" id="CAF0950875.1"/>
    </source>
</evidence>
<accession>A0A814D8H2</accession>
<feature type="signal peptide" evidence="1">
    <location>
        <begin position="1"/>
        <end position="23"/>
    </location>
</feature>
<sequence length="182" mass="21220">MNKVQRISIILLSLIVVLSLCHSKEVKEEEENKERITTESLPAICQVSFYDSVLRCDGGKIECSTTRNFTGEGTQNYRDFAISFVPNQENVELAELVKFYLYPRIEQDYYQNFTIQIGFKFHRFSIYYSQGMFDDGFRINNLTCYTQVVDYFRSKQQDQSVKIRTDESAVQNVTVFGFLSLV</sequence>
<reference evidence="2" key="1">
    <citation type="submission" date="2021-02" db="EMBL/GenBank/DDBJ databases">
        <authorList>
            <person name="Nowell W R."/>
        </authorList>
    </citation>
    <scope>NUCLEOTIDE SEQUENCE</scope>
    <source>
        <strain evidence="2">Ploen Becks lab</strain>
    </source>
</reference>
<keyword evidence="1" id="KW-0732">Signal</keyword>
<organism evidence="2 3">
    <name type="scientific">Brachionus calyciflorus</name>
    <dbReference type="NCBI Taxonomy" id="104777"/>
    <lineage>
        <taxon>Eukaryota</taxon>
        <taxon>Metazoa</taxon>
        <taxon>Spiralia</taxon>
        <taxon>Gnathifera</taxon>
        <taxon>Rotifera</taxon>
        <taxon>Eurotatoria</taxon>
        <taxon>Monogononta</taxon>
        <taxon>Pseudotrocha</taxon>
        <taxon>Ploima</taxon>
        <taxon>Brachionidae</taxon>
        <taxon>Brachionus</taxon>
    </lineage>
</organism>